<evidence type="ECO:0000313" key="7">
    <source>
        <dbReference type="Proteomes" id="UP000244910"/>
    </source>
</evidence>
<dbReference type="PANTHER" id="PTHR43335:SF8">
    <property type="entry name" value="ABC TRANSPORTER, ATP-BINDING PROTEIN"/>
    <property type="match status" value="1"/>
</dbReference>
<dbReference type="KEGG" id="cdrk:B9W14_13575"/>
<reference evidence="7" key="1">
    <citation type="submission" date="2017-04" db="EMBL/GenBank/DDBJ databases">
        <authorList>
            <person name="Song Y."/>
            <person name="Cho B.-K."/>
        </authorList>
    </citation>
    <scope>NUCLEOTIDE SEQUENCE [LARGE SCALE GENOMIC DNA]</scope>
    <source>
        <strain evidence="7">SL1</strain>
    </source>
</reference>
<evidence type="ECO:0000256" key="4">
    <source>
        <dbReference type="ARBA" id="ARBA00022840"/>
    </source>
</evidence>
<dbReference type="InterPro" id="IPR027417">
    <property type="entry name" value="P-loop_NTPase"/>
</dbReference>
<dbReference type="PANTHER" id="PTHR43335">
    <property type="entry name" value="ABC TRANSPORTER, ATP-BINDING PROTEIN"/>
    <property type="match status" value="1"/>
</dbReference>
<sequence length="306" mass="34491">MNEYAIRSNNITKIYGKNKVLDHVSMNIKKGDIYGFIGKNGAGKTTMIRVLDGLAIPDEGQVELFGHSEEKELIKERRRIGTLIESPAIYLNMTARENLELIKIQRGIPGTKCIDEALNLVGLEDVGKKKTKNFSLGMKQRLGIAMALLSDPELLLLDEPINGLDPIGIKEIRELLIKLNRERGVTILISSHILSELTQISNRYGFINNGKLIKEMTAIEFSNKCKTYLHLKVRNASDVSIILEDEIGIKDYEIFPDNIIRIYDEFDSEKITLTLAKHNIGIKEILTMGETLEDYFTKLVGGKDNE</sequence>
<dbReference type="InterPro" id="IPR003593">
    <property type="entry name" value="AAA+_ATPase"/>
</dbReference>
<dbReference type="GO" id="GO:0016887">
    <property type="term" value="F:ATP hydrolysis activity"/>
    <property type="evidence" value="ECO:0007669"/>
    <property type="project" value="InterPro"/>
</dbReference>
<proteinExistence type="inferred from homology"/>
<dbReference type="Proteomes" id="UP000244910">
    <property type="component" value="Chromosome"/>
</dbReference>
<dbReference type="Gene3D" id="3.40.50.300">
    <property type="entry name" value="P-loop containing nucleotide triphosphate hydrolases"/>
    <property type="match status" value="1"/>
</dbReference>
<dbReference type="PROSITE" id="PS00211">
    <property type="entry name" value="ABC_TRANSPORTER_1"/>
    <property type="match status" value="1"/>
</dbReference>
<dbReference type="OrthoDB" id="9809205at2"/>
<organism evidence="6 7">
    <name type="scientific">Clostridium drakei</name>
    <dbReference type="NCBI Taxonomy" id="332101"/>
    <lineage>
        <taxon>Bacteria</taxon>
        <taxon>Bacillati</taxon>
        <taxon>Bacillota</taxon>
        <taxon>Clostridia</taxon>
        <taxon>Eubacteriales</taxon>
        <taxon>Clostridiaceae</taxon>
        <taxon>Clostridium</taxon>
    </lineage>
</organism>
<gene>
    <name evidence="6" type="ORF">B9W14_13575</name>
</gene>
<dbReference type="InterPro" id="IPR017871">
    <property type="entry name" value="ABC_transporter-like_CS"/>
</dbReference>
<keyword evidence="4 6" id="KW-0067">ATP-binding</keyword>
<keyword evidence="7" id="KW-1185">Reference proteome</keyword>
<dbReference type="InterPro" id="IPR003439">
    <property type="entry name" value="ABC_transporter-like_ATP-bd"/>
</dbReference>
<dbReference type="RefSeq" id="WP_032078210.1">
    <property type="nucleotide sequence ID" value="NZ_CP020953.1"/>
</dbReference>
<evidence type="ECO:0000256" key="1">
    <source>
        <dbReference type="ARBA" id="ARBA00005417"/>
    </source>
</evidence>
<name>A0A2U8DS78_9CLOT</name>
<dbReference type="SUPFAM" id="SSF52540">
    <property type="entry name" value="P-loop containing nucleoside triphosphate hydrolases"/>
    <property type="match status" value="1"/>
</dbReference>
<keyword evidence="3" id="KW-0547">Nucleotide-binding</keyword>
<dbReference type="Pfam" id="PF00005">
    <property type="entry name" value="ABC_tran"/>
    <property type="match status" value="1"/>
</dbReference>
<evidence type="ECO:0000259" key="5">
    <source>
        <dbReference type="PROSITE" id="PS50893"/>
    </source>
</evidence>
<comment type="similarity">
    <text evidence="1">Belongs to the ABC transporter superfamily.</text>
</comment>
<accession>A0A2U8DS78</accession>
<keyword evidence="2" id="KW-0813">Transport</keyword>
<feature type="domain" description="ABC transporter" evidence="5">
    <location>
        <begin position="6"/>
        <end position="234"/>
    </location>
</feature>
<protein>
    <submittedName>
        <fullName evidence="6">Bacitracin ABC transporter ATP-binding protein</fullName>
    </submittedName>
</protein>
<dbReference type="SMART" id="SM00382">
    <property type="entry name" value="AAA"/>
    <property type="match status" value="1"/>
</dbReference>
<evidence type="ECO:0000256" key="2">
    <source>
        <dbReference type="ARBA" id="ARBA00022448"/>
    </source>
</evidence>
<dbReference type="PROSITE" id="PS50893">
    <property type="entry name" value="ABC_TRANSPORTER_2"/>
    <property type="match status" value="1"/>
</dbReference>
<evidence type="ECO:0000313" key="6">
    <source>
        <dbReference type="EMBL" id="AWI05488.1"/>
    </source>
</evidence>
<dbReference type="AlphaFoldDB" id="A0A2U8DS78"/>
<dbReference type="GO" id="GO:0005524">
    <property type="term" value="F:ATP binding"/>
    <property type="evidence" value="ECO:0007669"/>
    <property type="project" value="UniProtKB-KW"/>
</dbReference>
<dbReference type="EMBL" id="CP020953">
    <property type="protein sequence ID" value="AWI05488.1"/>
    <property type="molecule type" value="Genomic_DNA"/>
</dbReference>
<evidence type="ECO:0000256" key="3">
    <source>
        <dbReference type="ARBA" id="ARBA00022741"/>
    </source>
</evidence>